<evidence type="ECO:0000313" key="4">
    <source>
        <dbReference type="Proteomes" id="UP000628669"/>
    </source>
</evidence>
<feature type="transmembrane region" description="Helical" evidence="1">
    <location>
        <begin position="29"/>
        <end position="46"/>
    </location>
</feature>
<feature type="transmembrane region" description="Helical" evidence="1">
    <location>
        <begin position="58"/>
        <end position="80"/>
    </location>
</feature>
<keyword evidence="1" id="KW-1133">Transmembrane helix</keyword>
<dbReference type="Pfam" id="PF06580">
    <property type="entry name" value="His_kinase"/>
    <property type="match status" value="1"/>
</dbReference>
<dbReference type="InterPro" id="IPR010559">
    <property type="entry name" value="Sig_transdc_His_kin_internal"/>
</dbReference>
<name>A0ABS1FVN1_9FLAO</name>
<organism evidence="3 4">
    <name type="scientific">Chryseobacterium paridis</name>
    <dbReference type="NCBI Taxonomy" id="2800328"/>
    <lineage>
        <taxon>Bacteria</taxon>
        <taxon>Pseudomonadati</taxon>
        <taxon>Bacteroidota</taxon>
        <taxon>Flavobacteriia</taxon>
        <taxon>Flavobacteriales</taxon>
        <taxon>Weeksellaceae</taxon>
        <taxon>Chryseobacterium group</taxon>
        <taxon>Chryseobacterium</taxon>
    </lineage>
</organism>
<dbReference type="EMBL" id="JAENHK010000010">
    <property type="protein sequence ID" value="MBK1896269.1"/>
    <property type="molecule type" value="Genomic_DNA"/>
</dbReference>
<keyword evidence="3" id="KW-0808">Transferase</keyword>
<gene>
    <name evidence="3" type="ORF">JHL15_10935</name>
</gene>
<dbReference type="RefSeq" id="WP_200245729.1">
    <property type="nucleotide sequence ID" value="NZ_JAENHK010000010.1"/>
</dbReference>
<feature type="transmembrane region" description="Helical" evidence="1">
    <location>
        <begin position="92"/>
        <end position="114"/>
    </location>
</feature>
<dbReference type="PANTHER" id="PTHR34220">
    <property type="entry name" value="SENSOR HISTIDINE KINASE YPDA"/>
    <property type="match status" value="1"/>
</dbReference>
<accession>A0ABS1FVN1</accession>
<sequence length="357" mass="41617">MQENLIGTDTEIGKQKLWRLFLLSKKYRIVRHAFLSIIFLLLYVINPQDRGYTKEVNFYASIVDFIYIMIVFYFNIYVLVPKLLLRGKVYQYVFAILIIGVITFTIICSAEILLSDYRISKDITLGENWISGLVYFLTTFIILISFTTALKVFQYLIINLEKLNQIQKLNFQNELSILKNQVSPHFLFNTLNNINILTETNPKLASKLILNLSDLLRYQIYNGVEDSILLSSDVTFIKNFLFIESLRKDDFTYDISLTGSQKDAFLPPLLFIPFVENSVKHINNENPFVKVHFHLENNNLMFSCINSSYSDTNQKEKNEGIGLSNIKKRLQLLFPQKHSLVIENKDNVFRIELNLTL</sequence>
<feature type="transmembrane region" description="Helical" evidence="1">
    <location>
        <begin position="134"/>
        <end position="158"/>
    </location>
</feature>
<evidence type="ECO:0000259" key="2">
    <source>
        <dbReference type="Pfam" id="PF06580"/>
    </source>
</evidence>
<keyword evidence="1" id="KW-0812">Transmembrane</keyword>
<keyword evidence="4" id="KW-1185">Reference proteome</keyword>
<feature type="domain" description="Signal transduction histidine kinase internal region" evidence="2">
    <location>
        <begin position="174"/>
        <end position="249"/>
    </location>
</feature>
<dbReference type="PANTHER" id="PTHR34220:SF7">
    <property type="entry name" value="SENSOR HISTIDINE KINASE YPDA"/>
    <property type="match status" value="1"/>
</dbReference>
<evidence type="ECO:0000256" key="1">
    <source>
        <dbReference type="SAM" id="Phobius"/>
    </source>
</evidence>
<dbReference type="InterPro" id="IPR050640">
    <property type="entry name" value="Bact_2-comp_sensor_kinase"/>
</dbReference>
<dbReference type="InterPro" id="IPR036890">
    <property type="entry name" value="HATPase_C_sf"/>
</dbReference>
<keyword evidence="1" id="KW-0472">Membrane</keyword>
<keyword evidence="3" id="KW-0418">Kinase</keyword>
<dbReference type="Proteomes" id="UP000628669">
    <property type="component" value="Unassembled WGS sequence"/>
</dbReference>
<reference evidence="4" key="1">
    <citation type="submission" date="2021-01" db="EMBL/GenBank/DDBJ databases">
        <title>Genome public.</title>
        <authorList>
            <person name="Liu C."/>
            <person name="Sun Q."/>
        </authorList>
    </citation>
    <scope>NUCLEOTIDE SEQUENCE [LARGE SCALE GENOMIC DNA]</scope>
    <source>
        <strain evidence="4">YIM B02567</strain>
    </source>
</reference>
<protein>
    <submittedName>
        <fullName evidence="3">Histidine kinase</fullName>
    </submittedName>
</protein>
<dbReference type="GO" id="GO:0016301">
    <property type="term" value="F:kinase activity"/>
    <property type="evidence" value="ECO:0007669"/>
    <property type="project" value="UniProtKB-KW"/>
</dbReference>
<proteinExistence type="predicted"/>
<evidence type="ECO:0000313" key="3">
    <source>
        <dbReference type="EMBL" id="MBK1896269.1"/>
    </source>
</evidence>
<dbReference type="Gene3D" id="3.30.565.10">
    <property type="entry name" value="Histidine kinase-like ATPase, C-terminal domain"/>
    <property type="match status" value="1"/>
</dbReference>
<comment type="caution">
    <text evidence="3">The sequence shown here is derived from an EMBL/GenBank/DDBJ whole genome shotgun (WGS) entry which is preliminary data.</text>
</comment>